<dbReference type="HOGENOM" id="CLU_141497_0_0_6"/>
<evidence type="ECO:0000313" key="2">
    <source>
        <dbReference type="Proteomes" id="UP000026923"/>
    </source>
</evidence>
<organism evidence="1 2">
    <name type="scientific">Stutzerimonas stutzeri KOS6</name>
    <dbReference type="NCBI Taxonomy" id="1218352"/>
    <lineage>
        <taxon>Bacteria</taxon>
        <taxon>Pseudomonadati</taxon>
        <taxon>Pseudomonadota</taxon>
        <taxon>Gammaproteobacteria</taxon>
        <taxon>Pseudomonadales</taxon>
        <taxon>Pseudomonadaceae</taxon>
        <taxon>Stutzerimonas</taxon>
    </lineage>
</organism>
<dbReference type="eggNOG" id="ENOG5033BXA">
    <property type="taxonomic scope" value="Bacteria"/>
</dbReference>
<dbReference type="AlphaFoldDB" id="A0A061JMW9"/>
<dbReference type="OrthoDB" id="2081681at2"/>
<comment type="caution">
    <text evidence="1">The sequence shown here is derived from an EMBL/GenBank/DDBJ whole genome shotgun (WGS) entry which is preliminary data.</text>
</comment>
<accession>A0A061JMW9</accession>
<evidence type="ECO:0000313" key="1">
    <source>
        <dbReference type="EMBL" id="EWC39928.1"/>
    </source>
</evidence>
<sequence>MPFPISVGDAIAIGALLLSAYATWTTFRFNQKQNKLIESQDRLNKLLLEKETTEVLNVKKADLGATFIKIGSNNRRLKIWNKGKSAARNVSLSFPDGNDCLVQSDIDSKFPLETLDTLQSVELIASISLDSKSKHPIKLTWSDDFSDHNEKVVYPTI</sequence>
<protein>
    <submittedName>
        <fullName evidence="1">Uncharacterized protein</fullName>
    </submittedName>
</protein>
<dbReference type="Proteomes" id="UP000026923">
    <property type="component" value="Unassembled WGS sequence"/>
</dbReference>
<reference evidence="1 2" key="1">
    <citation type="journal article" date="2013" name="Genome Announc.">
        <title>Draft Genome of the Nitrogen-Fixing Bacterium Pseudomonas stutzeri Strain KOS6 Isolated from Industrial Hydrocarbon Sludge.</title>
        <authorList>
            <person name="Grigoryeva T.V."/>
            <person name="Laikov A.V."/>
            <person name="Naumova R.P."/>
            <person name="Manolov A.I."/>
            <person name="Larin A.K."/>
            <person name="Karpova I.Y."/>
            <person name="Semashko T.A."/>
            <person name="Alexeev D.G."/>
            <person name="Kostryukova E.S."/>
            <person name="Muller R."/>
            <person name="Govorun V.M."/>
        </authorList>
    </citation>
    <scope>NUCLEOTIDE SEQUENCE [LARGE SCALE GENOMIC DNA]</scope>
    <source>
        <strain evidence="1 2">KOS6</strain>
    </source>
</reference>
<proteinExistence type="predicted"/>
<gene>
    <name evidence="1" type="ORF">B597_017880</name>
</gene>
<dbReference type="RefSeq" id="WP_024162206.1">
    <property type="nucleotide sequence ID" value="NZ_KK020676.1"/>
</dbReference>
<name>A0A061JMW9_STUST</name>
<dbReference type="EMBL" id="AMCZ02000028">
    <property type="protein sequence ID" value="EWC39928.1"/>
    <property type="molecule type" value="Genomic_DNA"/>
</dbReference>